<gene>
    <name evidence="12" type="ORF">C882_4346</name>
</gene>
<dbReference type="Pfam" id="PF13091">
    <property type="entry name" value="PLDc_2"/>
    <property type="match status" value="1"/>
</dbReference>
<dbReference type="SMART" id="SM00155">
    <property type="entry name" value="PLDc"/>
    <property type="match status" value="2"/>
</dbReference>
<evidence type="ECO:0000313" key="12">
    <source>
        <dbReference type="EMBL" id="EKV30387.1"/>
    </source>
</evidence>
<evidence type="ECO:0000256" key="4">
    <source>
        <dbReference type="ARBA" id="ARBA00018392"/>
    </source>
</evidence>
<reference evidence="12 13" key="1">
    <citation type="journal article" date="2013" name="Genome Announc.">
        <title>Draft Genome Sequence of an Alphaproteobacterium, Caenispirillum salinarum AK4(T), Isolated from a Solar Saltern.</title>
        <authorList>
            <person name="Khatri I."/>
            <person name="Singh A."/>
            <person name="Korpole S."/>
            <person name="Pinnaka A.K."/>
            <person name="Subramanian S."/>
        </authorList>
    </citation>
    <scope>NUCLEOTIDE SEQUENCE [LARGE SCALE GENOMIC DNA]</scope>
    <source>
        <strain evidence="12 13">AK4</strain>
    </source>
</reference>
<evidence type="ECO:0000313" key="13">
    <source>
        <dbReference type="Proteomes" id="UP000009881"/>
    </source>
</evidence>
<feature type="domain" description="PLD phosphodiesterase" evidence="11">
    <location>
        <begin position="152"/>
        <end position="175"/>
    </location>
</feature>
<name>K9GYM2_9PROT</name>
<dbReference type="CDD" id="cd09140">
    <property type="entry name" value="PLDc_vPLD1_2_like_bac_1"/>
    <property type="match status" value="1"/>
</dbReference>
<dbReference type="eggNOG" id="COG1502">
    <property type="taxonomic scope" value="Bacteria"/>
</dbReference>
<proteinExistence type="predicted"/>
<evidence type="ECO:0000256" key="9">
    <source>
        <dbReference type="ARBA" id="ARBA00029594"/>
    </source>
</evidence>
<comment type="caution">
    <text evidence="12">The sequence shown here is derived from an EMBL/GenBank/DDBJ whole genome shotgun (WGS) entry which is preliminary data.</text>
</comment>
<dbReference type="EMBL" id="ANHY01000008">
    <property type="protein sequence ID" value="EKV30387.1"/>
    <property type="molecule type" value="Genomic_DNA"/>
</dbReference>
<dbReference type="InterPro" id="IPR001736">
    <property type="entry name" value="PLipase_D/transphosphatidylase"/>
</dbReference>
<evidence type="ECO:0000256" key="1">
    <source>
        <dbReference type="ARBA" id="ARBA00000798"/>
    </source>
</evidence>
<keyword evidence="13" id="KW-1185">Reference proteome</keyword>
<dbReference type="InterPro" id="IPR015679">
    <property type="entry name" value="PLipase_D_fam"/>
</dbReference>
<feature type="domain" description="PLD phosphodiesterase" evidence="11">
    <location>
        <begin position="368"/>
        <end position="395"/>
    </location>
</feature>
<organism evidence="12 13">
    <name type="scientific">Caenispirillum salinarum AK4</name>
    <dbReference type="NCBI Taxonomy" id="1238182"/>
    <lineage>
        <taxon>Bacteria</taxon>
        <taxon>Pseudomonadati</taxon>
        <taxon>Pseudomonadota</taxon>
        <taxon>Alphaproteobacteria</taxon>
        <taxon>Rhodospirillales</taxon>
        <taxon>Novispirillaceae</taxon>
        <taxon>Caenispirillum</taxon>
    </lineage>
</organism>
<dbReference type="SUPFAM" id="SSF56024">
    <property type="entry name" value="Phospholipase D/nuclease"/>
    <property type="match status" value="2"/>
</dbReference>
<comment type="subcellular location">
    <subcellularLocation>
        <location evidence="3">Secreted</location>
    </subcellularLocation>
</comment>
<dbReference type="GO" id="GO:0009395">
    <property type="term" value="P:phospholipid catabolic process"/>
    <property type="evidence" value="ECO:0007669"/>
    <property type="project" value="TreeGrafter"/>
</dbReference>
<evidence type="ECO:0000256" key="2">
    <source>
        <dbReference type="ARBA" id="ARBA00003145"/>
    </source>
</evidence>
<dbReference type="STRING" id="1238182.C882_4346"/>
<dbReference type="PROSITE" id="PS50035">
    <property type="entry name" value="PLD"/>
    <property type="match status" value="2"/>
</dbReference>
<feature type="region of interest" description="Disordered" evidence="10">
    <location>
        <begin position="1"/>
        <end position="23"/>
    </location>
</feature>
<sequence>MAPDHPPSPAETSRPLKDGTDATPLLEPGVTCWKTAHTPRFGMVVDCEDYFAAFREACLNARYRIFLVGWDFDTRVHMLMDRPHDGWPVKVGPFISKLVDERPDLRIYILKWDIAFFTMVRQNPWPWRALRWKMSDRIHFKLDGEHPWGSCHHQKVVCIDDRFAMMGGIDITRNRWDTRDHIDHDRRRRNPAGGHYPPHHDASVAVEGEAARVLEEMCRIRWERGTGERLDPPPRAEEVEGTAETWPDTLSVEAENVSVGVARTMPPYKDEPGVFEIEALTLRAIRDARRLIYLESQYFASRTVALAVAERLREQNPPEVVVINPYAADGWLEEKTMDTARAQNVALCRKSDHAGRFRIYYPVTKRGKGIYVHAKVTIIDDRFLKVGSANLNNRSMGFDTESDIALFCEDDDAIRRDAIRSRMIDLLAEHLDHAPPKVAGVLRDLDGRLIDTIETLRRDEGRSLRVLCPEGMEDLDDADELMVESQVADPERPEKPLRRLKNKLKWVFDW</sequence>
<dbReference type="Proteomes" id="UP000009881">
    <property type="component" value="Unassembled WGS sequence"/>
</dbReference>
<comment type="catalytic activity">
    <reaction evidence="1">
        <text>a 1,2-diacyl-sn-glycero-3-phosphocholine + H2O = a 1,2-diacyl-sn-glycero-3-phosphate + choline + H(+)</text>
        <dbReference type="Rhea" id="RHEA:14445"/>
        <dbReference type="ChEBI" id="CHEBI:15354"/>
        <dbReference type="ChEBI" id="CHEBI:15377"/>
        <dbReference type="ChEBI" id="CHEBI:15378"/>
        <dbReference type="ChEBI" id="CHEBI:57643"/>
        <dbReference type="ChEBI" id="CHEBI:58608"/>
        <dbReference type="EC" id="3.1.4.4"/>
    </reaction>
</comment>
<protein>
    <recommendedName>
        <fullName evidence="4">Phospholipase D</fullName>
    </recommendedName>
    <alternativeName>
        <fullName evidence="9">Choline phosphatase</fullName>
    </alternativeName>
</protein>
<dbReference type="PATRIC" id="fig|1238182.3.peg.2008"/>
<evidence type="ECO:0000256" key="10">
    <source>
        <dbReference type="SAM" id="MobiDB-lite"/>
    </source>
</evidence>
<keyword evidence="6" id="KW-0677">Repeat</keyword>
<dbReference type="PANTHER" id="PTHR18896">
    <property type="entry name" value="PHOSPHOLIPASE D"/>
    <property type="match status" value="1"/>
</dbReference>
<dbReference type="GO" id="GO:0005576">
    <property type="term" value="C:extracellular region"/>
    <property type="evidence" value="ECO:0007669"/>
    <property type="project" value="UniProtKB-SubCell"/>
</dbReference>
<evidence type="ECO:0000256" key="3">
    <source>
        <dbReference type="ARBA" id="ARBA00004613"/>
    </source>
</evidence>
<keyword evidence="8" id="KW-0443">Lipid metabolism</keyword>
<comment type="function">
    <text evidence="2">Could be a virulence factor.</text>
</comment>
<dbReference type="OrthoDB" id="8828485at2"/>
<keyword evidence="7" id="KW-0378">Hydrolase</keyword>
<dbReference type="GO" id="GO:0004630">
    <property type="term" value="F:phospholipase D activity"/>
    <property type="evidence" value="ECO:0007669"/>
    <property type="project" value="UniProtKB-EC"/>
</dbReference>
<evidence type="ECO:0000256" key="7">
    <source>
        <dbReference type="ARBA" id="ARBA00022801"/>
    </source>
</evidence>
<dbReference type="AlphaFoldDB" id="K9GYM2"/>
<dbReference type="CDD" id="cd09143">
    <property type="entry name" value="PLDc_vPLD1_2_like_bac_2"/>
    <property type="match status" value="1"/>
</dbReference>
<dbReference type="PANTHER" id="PTHR18896:SF76">
    <property type="entry name" value="PHOSPHOLIPASE"/>
    <property type="match status" value="1"/>
</dbReference>
<evidence type="ECO:0000256" key="5">
    <source>
        <dbReference type="ARBA" id="ARBA00022525"/>
    </source>
</evidence>
<evidence type="ECO:0000256" key="6">
    <source>
        <dbReference type="ARBA" id="ARBA00022737"/>
    </source>
</evidence>
<evidence type="ECO:0000259" key="11">
    <source>
        <dbReference type="PROSITE" id="PS50035"/>
    </source>
</evidence>
<dbReference type="InterPro" id="IPR025202">
    <property type="entry name" value="PLD-like_dom"/>
</dbReference>
<accession>K9GYM2</accession>
<feature type="region of interest" description="Disordered" evidence="10">
    <location>
        <begin position="182"/>
        <end position="202"/>
    </location>
</feature>
<evidence type="ECO:0000256" key="8">
    <source>
        <dbReference type="ARBA" id="ARBA00023098"/>
    </source>
</evidence>
<keyword evidence="5" id="KW-0964">Secreted</keyword>
<dbReference type="RefSeq" id="WP_009540454.1">
    <property type="nucleotide sequence ID" value="NZ_ANHY01000008.1"/>
</dbReference>
<dbReference type="Gene3D" id="3.30.870.10">
    <property type="entry name" value="Endonuclease Chain A"/>
    <property type="match status" value="2"/>
</dbReference>